<reference evidence="2" key="1">
    <citation type="submission" date="2021-02" db="EMBL/GenBank/DDBJ databases">
        <authorList>
            <person name="Dougan E. K."/>
            <person name="Rhodes N."/>
            <person name="Thang M."/>
            <person name="Chan C."/>
        </authorList>
    </citation>
    <scope>NUCLEOTIDE SEQUENCE</scope>
</reference>
<feature type="compositionally biased region" description="Polar residues" evidence="1">
    <location>
        <begin position="17"/>
        <end position="26"/>
    </location>
</feature>
<protein>
    <submittedName>
        <fullName evidence="2">Uncharacterized protein</fullName>
    </submittedName>
</protein>
<accession>A0A813D783</accession>
<keyword evidence="3" id="KW-1185">Reference proteome</keyword>
<feature type="region of interest" description="Disordered" evidence="1">
    <location>
        <begin position="407"/>
        <end position="444"/>
    </location>
</feature>
<dbReference type="EMBL" id="CAJNNV010001066">
    <property type="protein sequence ID" value="CAE8584233.1"/>
    <property type="molecule type" value="Genomic_DNA"/>
</dbReference>
<organism evidence="2 3">
    <name type="scientific">Polarella glacialis</name>
    <name type="common">Dinoflagellate</name>
    <dbReference type="NCBI Taxonomy" id="89957"/>
    <lineage>
        <taxon>Eukaryota</taxon>
        <taxon>Sar</taxon>
        <taxon>Alveolata</taxon>
        <taxon>Dinophyceae</taxon>
        <taxon>Suessiales</taxon>
        <taxon>Suessiaceae</taxon>
        <taxon>Polarella</taxon>
    </lineage>
</organism>
<feature type="compositionally biased region" description="Low complexity" evidence="1">
    <location>
        <begin position="555"/>
        <end position="566"/>
    </location>
</feature>
<sequence>MKGVQQMGALLEAIGSRSWSRDASGSQKRRCVLRPVEAKEEGEMGAESVQAQANPEFGSVAPEPGPVPRRRPSSEAGGGEDVPCKPFGLPQGWTCFARQNGPTNKNAGKTYLRCSSDALHKNVNTVAAAIRLDAADRGLDLEEAVALHVAAKEAQPKLDRTCRPVGLPQGWTCFARQYGPTSKNAGKTYLRFSSDAHKSVNTVAAAIRLDAADRGLDPEEAVAPHLAAKKAQPKLDRTCRPFGLPQGWTCFARQNGPTNKNAGKTYLRCSSDALHKSVNTVAAAIRLDAADRGLDPEEAVALHLAAKEAQPKLDRTCRPFGLPQGWTCFARQYGPTSKNAGKTYLRFSSDAHKSMATLSAAIRLDAADRGLDPEEALALHLAAKELHCKAKPKFGKKQDVRGKLHLDKDEELHHSAKLTRPAGQQSKDAERPAASSKQSELSPEELEGIMQSIRCLPEAERPAAMAALPDVPRRCLLSHCKDEYGGTCLNLLLARLPELPPAATLQQRRELLEGVLWLQATHATTLAAPNMAAVNEKLREVSRQQGQALIEAQQQAARASSQQNNAHDWQSSDGQWAPLLADGPPLCAVGGGAVGGSGQQTQQPTPAAAAPRVPWWCAAMHELLRKGRAVFGAMA</sequence>
<evidence type="ECO:0000313" key="3">
    <source>
        <dbReference type="Proteomes" id="UP000654075"/>
    </source>
</evidence>
<proteinExistence type="predicted"/>
<feature type="region of interest" description="Disordered" evidence="1">
    <location>
        <begin position="555"/>
        <end position="575"/>
    </location>
</feature>
<gene>
    <name evidence="2" type="ORF">PGLA1383_LOCUS3169</name>
</gene>
<dbReference type="Proteomes" id="UP000654075">
    <property type="component" value="Unassembled WGS sequence"/>
</dbReference>
<comment type="caution">
    <text evidence="2">The sequence shown here is derived from an EMBL/GenBank/DDBJ whole genome shotgun (WGS) entry which is preliminary data.</text>
</comment>
<name>A0A813D783_POLGL</name>
<dbReference type="AlphaFoldDB" id="A0A813D783"/>
<evidence type="ECO:0000256" key="1">
    <source>
        <dbReference type="SAM" id="MobiDB-lite"/>
    </source>
</evidence>
<feature type="region of interest" description="Disordered" evidence="1">
    <location>
        <begin position="14"/>
        <end position="83"/>
    </location>
</feature>
<evidence type="ECO:0000313" key="2">
    <source>
        <dbReference type="EMBL" id="CAE8584233.1"/>
    </source>
</evidence>